<evidence type="ECO:0000259" key="2">
    <source>
        <dbReference type="Pfam" id="PF10099"/>
    </source>
</evidence>
<feature type="domain" description="Anti-sigma K factor RskA C-terminal" evidence="2">
    <location>
        <begin position="103"/>
        <end position="221"/>
    </location>
</feature>
<dbReference type="AlphaFoldDB" id="A0A1M5MHS5"/>
<keyword evidence="4" id="KW-1185">Reference proteome</keyword>
<dbReference type="PANTHER" id="PTHR37461:SF1">
    <property type="entry name" value="ANTI-SIGMA-K FACTOR RSKA"/>
    <property type="match status" value="1"/>
</dbReference>
<name>A0A1M5MHS5_9ALTE</name>
<dbReference type="RefSeq" id="WP_073323855.1">
    <property type="nucleotide sequence ID" value="NZ_FQWD01000004.1"/>
</dbReference>
<keyword evidence="1" id="KW-0812">Transmembrane</keyword>
<dbReference type="InterPro" id="IPR018764">
    <property type="entry name" value="RskA_C"/>
</dbReference>
<dbReference type="GO" id="GO:0005886">
    <property type="term" value="C:plasma membrane"/>
    <property type="evidence" value="ECO:0007669"/>
    <property type="project" value="InterPro"/>
</dbReference>
<proteinExistence type="predicted"/>
<dbReference type="GO" id="GO:0006417">
    <property type="term" value="P:regulation of translation"/>
    <property type="evidence" value="ECO:0007669"/>
    <property type="project" value="TreeGrafter"/>
</dbReference>
<dbReference type="GO" id="GO:0016989">
    <property type="term" value="F:sigma factor antagonist activity"/>
    <property type="evidence" value="ECO:0007669"/>
    <property type="project" value="TreeGrafter"/>
</dbReference>
<accession>A0A1M5MHS5</accession>
<protein>
    <submittedName>
        <fullName evidence="3">Anti-sigma-K factor RskA</fullName>
    </submittedName>
</protein>
<dbReference type="PANTHER" id="PTHR37461">
    <property type="entry name" value="ANTI-SIGMA-K FACTOR RSKA"/>
    <property type="match status" value="1"/>
</dbReference>
<keyword evidence="1" id="KW-0472">Membrane</keyword>
<dbReference type="Pfam" id="PF10099">
    <property type="entry name" value="RskA_C"/>
    <property type="match status" value="1"/>
</dbReference>
<reference evidence="4" key="1">
    <citation type="submission" date="2016-11" db="EMBL/GenBank/DDBJ databases">
        <authorList>
            <person name="Varghese N."/>
            <person name="Submissions S."/>
        </authorList>
    </citation>
    <scope>NUCLEOTIDE SEQUENCE [LARGE SCALE GENOMIC DNA]</scope>
    <source>
        <strain evidence="4">CGMCC 1.8995</strain>
    </source>
</reference>
<dbReference type="OrthoDB" id="5298046at2"/>
<dbReference type="EMBL" id="FQWD01000004">
    <property type="protein sequence ID" value="SHG76489.1"/>
    <property type="molecule type" value="Genomic_DNA"/>
</dbReference>
<organism evidence="3 4">
    <name type="scientific">Marisediminitalea aggregata</name>
    <dbReference type="NCBI Taxonomy" id="634436"/>
    <lineage>
        <taxon>Bacteria</taxon>
        <taxon>Pseudomonadati</taxon>
        <taxon>Pseudomonadota</taxon>
        <taxon>Gammaproteobacteria</taxon>
        <taxon>Alteromonadales</taxon>
        <taxon>Alteromonadaceae</taxon>
        <taxon>Marisediminitalea</taxon>
    </lineage>
</organism>
<sequence>MNYAKETLCNALAAEYVLGTLKGKARQRYETLMMENQTIRETTWLWEQHLNGLGEGLKPVQPPPSVWNNIQQKLGWVAQSDNVVTLKPEKSNSKRWQVLAGLSTAAVLLIVLLMPLTQPTVEPNISSVAVVTDQAHQPLWLIELSDNHIFTRATSNLVAQQNKDYELWMVPDDGSAPVSLGLLPKTGDVQLVRPSQLTLAGVSALAVSLEPLGGSPSGSPTEVLYISPLTKV</sequence>
<feature type="transmembrane region" description="Helical" evidence="1">
    <location>
        <begin position="96"/>
        <end position="116"/>
    </location>
</feature>
<evidence type="ECO:0000256" key="1">
    <source>
        <dbReference type="SAM" id="Phobius"/>
    </source>
</evidence>
<dbReference type="Proteomes" id="UP000184520">
    <property type="component" value="Unassembled WGS sequence"/>
</dbReference>
<evidence type="ECO:0000313" key="4">
    <source>
        <dbReference type="Proteomes" id="UP000184520"/>
    </source>
</evidence>
<dbReference type="STRING" id="634436.SAMN05216361_3026"/>
<gene>
    <name evidence="3" type="ORF">SAMN05216361_3026</name>
</gene>
<dbReference type="InterPro" id="IPR051474">
    <property type="entry name" value="Anti-sigma-K/W_factor"/>
</dbReference>
<keyword evidence="1" id="KW-1133">Transmembrane helix</keyword>
<evidence type="ECO:0000313" key="3">
    <source>
        <dbReference type="EMBL" id="SHG76489.1"/>
    </source>
</evidence>